<accession>A0A9E7LC95</accession>
<dbReference type="EMBL" id="CP097511">
    <property type="protein sequence ID" value="URE48171.1"/>
    <property type="molecule type" value="Genomic_DNA"/>
</dbReference>
<dbReference type="Proteomes" id="UP001055439">
    <property type="component" value="Chromosome 9"/>
</dbReference>
<name>A0A9E7LC95_9LILI</name>
<proteinExistence type="predicted"/>
<evidence type="ECO:0000313" key="1">
    <source>
        <dbReference type="EMBL" id="URE48171.1"/>
    </source>
</evidence>
<gene>
    <name evidence="1" type="ORF">MUK42_25406</name>
</gene>
<evidence type="ECO:0000313" key="2">
    <source>
        <dbReference type="Proteomes" id="UP001055439"/>
    </source>
</evidence>
<protein>
    <submittedName>
        <fullName evidence="1">Uncharacterized protein</fullName>
    </submittedName>
</protein>
<dbReference type="AlphaFoldDB" id="A0A9E7LC95"/>
<organism evidence="1 2">
    <name type="scientific">Musa troglodytarum</name>
    <name type="common">fe'i banana</name>
    <dbReference type="NCBI Taxonomy" id="320322"/>
    <lineage>
        <taxon>Eukaryota</taxon>
        <taxon>Viridiplantae</taxon>
        <taxon>Streptophyta</taxon>
        <taxon>Embryophyta</taxon>
        <taxon>Tracheophyta</taxon>
        <taxon>Spermatophyta</taxon>
        <taxon>Magnoliopsida</taxon>
        <taxon>Liliopsida</taxon>
        <taxon>Zingiberales</taxon>
        <taxon>Musaceae</taxon>
        <taxon>Musa</taxon>
    </lineage>
</organism>
<dbReference type="OrthoDB" id="1924320at2759"/>
<reference evidence="1" key="1">
    <citation type="submission" date="2022-05" db="EMBL/GenBank/DDBJ databases">
        <title>The Musa troglodytarum L. genome provides insights into the mechanism of non-climacteric behaviour and enrichment of carotenoids.</title>
        <authorList>
            <person name="Wang J."/>
        </authorList>
    </citation>
    <scope>NUCLEOTIDE SEQUENCE</scope>
    <source>
        <tissue evidence="1">Leaf</tissue>
    </source>
</reference>
<keyword evidence="2" id="KW-1185">Reference proteome</keyword>
<sequence length="70" mass="8123">MWDALLLFLRLIRNTAPPSFSSSHRLGLEELGRPFEEQNDTVTQRHPREDWQHATETAGTDLWLWGCCGK</sequence>